<feature type="region of interest" description="Disordered" evidence="10">
    <location>
        <begin position="234"/>
        <end position="297"/>
    </location>
</feature>
<evidence type="ECO:0000256" key="10">
    <source>
        <dbReference type="SAM" id="MobiDB-lite"/>
    </source>
</evidence>
<feature type="transmembrane region" description="Helical" evidence="11">
    <location>
        <begin position="75"/>
        <end position="98"/>
    </location>
</feature>
<evidence type="ECO:0000256" key="2">
    <source>
        <dbReference type="ARBA" id="ARBA00022475"/>
    </source>
</evidence>
<keyword evidence="2" id="KW-1003">Cell membrane</keyword>
<sequence>MESNNISHLVLQSFHNLSQWNMTNHTYHIHEVSVSSMVIGALAGMIAAFTLILNSTILIVFAIDSHIRTPFNIYILNLTFQDWTIAAFSMTGFVALAVSPGWPWGWAYCGVFLYLDWATSACGLYSVALISLDRLWALFWPIHYRQRRNGARTSALICLGTWTYIQVVIAPCIAMDRFLYGFRDPRICAANQNAQPMYNSILGFSMYMIPLMIVFFSYTGITIKLRKRKKPKAKVSPLDLEAPRTVGTDTGPSSHTHNHSTSSDLHHDQKAKDKKARKASPVPTAATTRSKEEKEMKKREQRLFRSLLTLSLVGLICWSPGIFYYMVSSIAPAIFSETFFNLVVLLRFVSCGINPIVYHFSLPDVRKAVEKLFRIG</sequence>
<dbReference type="PRINTS" id="PR00237">
    <property type="entry name" value="GPCRRHODOPSN"/>
</dbReference>
<evidence type="ECO:0000256" key="6">
    <source>
        <dbReference type="ARBA" id="ARBA00023136"/>
    </source>
</evidence>
<dbReference type="STRING" id="947166.A0A1D1W854"/>
<name>A0A1D1W854_RAMVA</name>
<evidence type="ECO:0000256" key="7">
    <source>
        <dbReference type="ARBA" id="ARBA00023157"/>
    </source>
</evidence>
<keyword evidence="4 11" id="KW-1133">Transmembrane helix</keyword>
<evidence type="ECO:0000313" key="13">
    <source>
        <dbReference type="EMBL" id="GAV09555.1"/>
    </source>
</evidence>
<keyword evidence="7" id="KW-1015">Disulfide bond</keyword>
<dbReference type="GO" id="GO:0004930">
    <property type="term" value="F:G protein-coupled receptor activity"/>
    <property type="evidence" value="ECO:0007669"/>
    <property type="project" value="UniProtKB-KW"/>
</dbReference>
<dbReference type="CDD" id="cd00637">
    <property type="entry name" value="7tm_classA_rhodopsin-like"/>
    <property type="match status" value="1"/>
</dbReference>
<feature type="transmembrane region" description="Helical" evidence="11">
    <location>
        <begin position="303"/>
        <end position="327"/>
    </location>
</feature>
<feature type="domain" description="G-protein coupled receptors family 1 profile" evidence="12">
    <location>
        <begin position="53"/>
        <end position="358"/>
    </location>
</feature>
<evidence type="ECO:0000259" key="12">
    <source>
        <dbReference type="PROSITE" id="PS50262"/>
    </source>
</evidence>
<feature type="transmembrane region" description="Helical" evidence="11">
    <location>
        <begin position="153"/>
        <end position="180"/>
    </location>
</feature>
<evidence type="ECO:0000256" key="4">
    <source>
        <dbReference type="ARBA" id="ARBA00022989"/>
    </source>
</evidence>
<dbReference type="SUPFAM" id="SSF81321">
    <property type="entry name" value="Family A G protein-coupled receptor-like"/>
    <property type="match status" value="1"/>
</dbReference>
<feature type="transmembrane region" description="Helical" evidence="11">
    <location>
        <begin position="339"/>
        <end position="358"/>
    </location>
</feature>
<dbReference type="GO" id="GO:0005886">
    <property type="term" value="C:plasma membrane"/>
    <property type="evidence" value="ECO:0007669"/>
    <property type="project" value="UniProtKB-SubCell"/>
</dbReference>
<evidence type="ECO:0000313" key="14">
    <source>
        <dbReference type="Proteomes" id="UP000186922"/>
    </source>
</evidence>
<keyword evidence="8" id="KW-0675">Receptor</keyword>
<evidence type="ECO:0000256" key="8">
    <source>
        <dbReference type="ARBA" id="ARBA00023170"/>
    </source>
</evidence>
<dbReference type="PANTHER" id="PTHR24248:SF125">
    <property type="entry name" value="DOPAMINE D2-LIKE RECEPTOR"/>
    <property type="match status" value="1"/>
</dbReference>
<keyword evidence="6 11" id="KW-0472">Membrane</keyword>
<dbReference type="OrthoDB" id="10071887at2759"/>
<reference evidence="13 14" key="1">
    <citation type="journal article" date="2016" name="Nat. Commun.">
        <title>Extremotolerant tardigrade genome and improved radiotolerance of human cultured cells by tardigrade-unique protein.</title>
        <authorList>
            <person name="Hashimoto T."/>
            <person name="Horikawa D.D."/>
            <person name="Saito Y."/>
            <person name="Kuwahara H."/>
            <person name="Kozuka-Hata H."/>
            <person name="Shin-I T."/>
            <person name="Minakuchi Y."/>
            <person name="Ohishi K."/>
            <person name="Motoyama A."/>
            <person name="Aizu T."/>
            <person name="Enomoto A."/>
            <person name="Kondo K."/>
            <person name="Tanaka S."/>
            <person name="Hara Y."/>
            <person name="Koshikawa S."/>
            <person name="Sagara H."/>
            <person name="Miura T."/>
            <person name="Yokobori S."/>
            <person name="Miyagawa K."/>
            <person name="Suzuki Y."/>
            <person name="Kubo T."/>
            <person name="Oyama M."/>
            <person name="Kohara Y."/>
            <person name="Fujiyama A."/>
            <person name="Arakawa K."/>
            <person name="Katayama T."/>
            <person name="Toyoda A."/>
            <person name="Kunieda T."/>
        </authorList>
    </citation>
    <scope>NUCLEOTIDE SEQUENCE [LARGE SCALE GENOMIC DNA]</scope>
    <source>
        <strain evidence="13 14">YOKOZUNA-1</strain>
    </source>
</reference>
<keyword evidence="3 11" id="KW-0812">Transmembrane</keyword>
<dbReference type="SMART" id="SM01381">
    <property type="entry name" value="7TM_GPCR_Srsx"/>
    <property type="match status" value="1"/>
</dbReference>
<dbReference type="AlphaFoldDB" id="A0A1D1W854"/>
<evidence type="ECO:0000256" key="11">
    <source>
        <dbReference type="SAM" id="Phobius"/>
    </source>
</evidence>
<feature type="transmembrane region" description="Helical" evidence="11">
    <location>
        <begin position="37"/>
        <end position="63"/>
    </location>
</feature>
<keyword evidence="9" id="KW-0807">Transducer</keyword>
<dbReference type="Proteomes" id="UP000186922">
    <property type="component" value="Unassembled WGS sequence"/>
</dbReference>
<dbReference type="PROSITE" id="PS50262">
    <property type="entry name" value="G_PROTEIN_RECEP_F1_2"/>
    <property type="match status" value="1"/>
</dbReference>
<feature type="compositionally biased region" description="Low complexity" evidence="10">
    <location>
        <begin position="253"/>
        <end position="263"/>
    </location>
</feature>
<dbReference type="InterPro" id="IPR000276">
    <property type="entry name" value="GPCR_Rhodpsn"/>
</dbReference>
<dbReference type="InterPro" id="IPR017452">
    <property type="entry name" value="GPCR_Rhodpsn_7TM"/>
</dbReference>
<dbReference type="EMBL" id="BDGG01000023">
    <property type="protein sequence ID" value="GAV09555.1"/>
    <property type="molecule type" value="Genomic_DNA"/>
</dbReference>
<evidence type="ECO:0000256" key="3">
    <source>
        <dbReference type="ARBA" id="ARBA00022692"/>
    </source>
</evidence>
<organism evidence="13 14">
    <name type="scientific">Ramazzottius varieornatus</name>
    <name type="common">Water bear</name>
    <name type="synonym">Tardigrade</name>
    <dbReference type="NCBI Taxonomy" id="947166"/>
    <lineage>
        <taxon>Eukaryota</taxon>
        <taxon>Metazoa</taxon>
        <taxon>Ecdysozoa</taxon>
        <taxon>Tardigrada</taxon>
        <taxon>Eutardigrada</taxon>
        <taxon>Parachela</taxon>
        <taxon>Hypsibioidea</taxon>
        <taxon>Ramazzottiidae</taxon>
        <taxon>Ramazzottius</taxon>
    </lineage>
</organism>
<evidence type="ECO:0000256" key="5">
    <source>
        <dbReference type="ARBA" id="ARBA00023040"/>
    </source>
</evidence>
<dbReference type="Gene3D" id="1.20.1070.10">
    <property type="entry name" value="Rhodopsin 7-helix transmembrane proteins"/>
    <property type="match status" value="1"/>
</dbReference>
<comment type="caution">
    <text evidence="13">The sequence shown here is derived from an EMBL/GenBank/DDBJ whole genome shotgun (WGS) entry which is preliminary data.</text>
</comment>
<feature type="transmembrane region" description="Helical" evidence="11">
    <location>
        <begin position="200"/>
        <end position="221"/>
    </location>
</feature>
<comment type="subcellular location">
    <subcellularLocation>
        <location evidence="1">Cell membrane</location>
        <topology evidence="1">Multi-pass membrane protein</topology>
    </subcellularLocation>
</comment>
<proteinExistence type="predicted"/>
<dbReference type="PANTHER" id="PTHR24248">
    <property type="entry name" value="ADRENERGIC RECEPTOR-RELATED G-PROTEIN COUPLED RECEPTOR"/>
    <property type="match status" value="1"/>
</dbReference>
<evidence type="ECO:0000256" key="9">
    <source>
        <dbReference type="ARBA" id="ARBA00023224"/>
    </source>
</evidence>
<protein>
    <recommendedName>
        <fullName evidence="12">G-protein coupled receptors family 1 profile domain-containing protein</fullName>
    </recommendedName>
</protein>
<dbReference type="Pfam" id="PF00001">
    <property type="entry name" value="7tm_1"/>
    <property type="match status" value="1"/>
</dbReference>
<keyword evidence="5" id="KW-0297">G-protein coupled receptor</keyword>
<keyword evidence="14" id="KW-1185">Reference proteome</keyword>
<gene>
    <name evidence="13" type="primary">RvY_19068-1</name>
    <name evidence="13" type="synonym">RvY_19068.1</name>
    <name evidence="13" type="ORF">RvY_19068</name>
</gene>
<feature type="transmembrane region" description="Helical" evidence="11">
    <location>
        <begin position="104"/>
        <end position="132"/>
    </location>
</feature>
<accession>A0A1D1W854</accession>
<evidence type="ECO:0000256" key="1">
    <source>
        <dbReference type="ARBA" id="ARBA00004651"/>
    </source>
</evidence>